<dbReference type="AlphaFoldDB" id="A0ABD2M2Z4"/>
<organism evidence="2 3">
    <name type="scientific">Heterodera trifolii</name>
    <dbReference type="NCBI Taxonomy" id="157864"/>
    <lineage>
        <taxon>Eukaryota</taxon>
        <taxon>Metazoa</taxon>
        <taxon>Ecdysozoa</taxon>
        <taxon>Nematoda</taxon>
        <taxon>Chromadorea</taxon>
        <taxon>Rhabditida</taxon>
        <taxon>Tylenchina</taxon>
        <taxon>Tylenchomorpha</taxon>
        <taxon>Tylenchoidea</taxon>
        <taxon>Heteroderidae</taxon>
        <taxon>Heteroderinae</taxon>
        <taxon>Heterodera</taxon>
    </lineage>
</organism>
<evidence type="ECO:0000313" key="2">
    <source>
        <dbReference type="EMBL" id="KAL3121898.1"/>
    </source>
</evidence>
<protein>
    <submittedName>
        <fullName evidence="2">Uncharacterized protein</fullName>
    </submittedName>
</protein>
<sequence>MGFAGDVTRNKMRKQTNRIATNKTKTTKSATSTAAAQPTNFINHSFIRSFVPSPYFSLSFLSILRSVGRCQFVQSLIRAQIADQIGCSSRRKSLFFLCCGRHFPLKALSKSASCCWFSSFLCLQLSFQNLLILNNSMAFNLG</sequence>
<reference evidence="2 3" key="1">
    <citation type="submission" date="2024-10" db="EMBL/GenBank/DDBJ databases">
        <authorList>
            <person name="Kim D."/>
        </authorList>
    </citation>
    <scope>NUCLEOTIDE SEQUENCE [LARGE SCALE GENOMIC DNA]</scope>
    <source>
        <strain evidence="2">BH-2024</strain>
    </source>
</reference>
<gene>
    <name evidence="2" type="ORF">niasHT_000126</name>
</gene>
<evidence type="ECO:0000256" key="1">
    <source>
        <dbReference type="SAM" id="MobiDB-lite"/>
    </source>
</evidence>
<keyword evidence="3" id="KW-1185">Reference proteome</keyword>
<comment type="caution">
    <text evidence="2">The sequence shown here is derived from an EMBL/GenBank/DDBJ whole genome shotgun (WGS) entry which is preliminary data.</text>
</comment>
<name>A0ABD2M2Z4_9BILA</name>
<feature type="compositionally biased region" description="Low complexity" evidence="1">
    <location>
        <begin position="20"/>
        <end position="30"/>
    </location>
</feature>
<dbReference type="EMBL" id="JBICBT010000173">
    <property type="protein sequence ID" value="KAL3121898.1"/>
    <property type="molecule type" value="Genomic_DNA"/>
</dbReference>
<proteinExistence type="predicted"/>
<dbReference type="Proteomes" id="UP001620626">
    <property type="component" value="Unassembled WGS sequence"/>
</dbReference>
<accession>A0ABD2M2Z4</accession>
<evidence type="ECO:0000313" key="3">
    <source>
        <dbReference type="Proteomes" id="UP001620626"/>
    </source>
</evidence>
<feature type="region of interest" description="Disordered" evidence="1">
    <location>
        <begin position="1"/>
        <end position="30"/>
    </location>
</feature>